<dbReference type="EMBL" id="JBEXIP010000013">
    <property type="protein sequence ID" value="MET8434798.1"/>
    <property type="molecule type" value="Genomic_DNA"/>
</dbReference>
<dbReference type="RefSeq" id="WP_356498166.1">
    <property type="nucleotide sequence ID" value="NZ_JBEXEF010000023.1"/>
</dbReference>
<protein>
    <submittedName>
        <fullName evidence="2">Uncharacterized protein</fullName>
    </submittedName>
</protein>
<sequence>MGTVEIFRPGEPVLDPDSGEYHPGPDQILYTGAGAIFASGGRPGPVPGKTGVRRRRR</sequence>
<evidence type="ECO:0000313" key="2">
    <source>
        <dbReference type="EMBL" id="MET8434798.1"/>
    </source>
</evidence>
<gene>
    <name evidence="2" type="ORF">ABZV61_18755</name>
</gene>
<evidence type="ECO:0000313" key="3">
    <source>
        <dbReference type="Proteomes" id="UP001550044"/>
    </source>
</evidence>
<name>A0ABV2UAB5_9ACTN</name>
<proteinExistence type="predicted"/>
<organism evidence="2 3">
    <name type="scientific">Streptomyces sp. 900116325</name>
    <dbReference type="NCBI Taxonomy" id="3154295"/>
    <lineage>
        <taxon>Bacteria</taxon>
        <taxon>Bacillati</taxon>
        <taxon>Actinomycetota</taxon>
        <taxon>Actinomycetes</taxon>
        <taxon>Kitasatosporales</taxon>
        <taxon>Streptomycetaceae</taxon>
        <taxon>Streptomyces</taxon>
    </lineage>
</organism>
<accession>A0ABV2UAB5</accession>
<evidence type="ECO:0000256" key="1">
    <source>
        <dbReference type="SAM" id="MobiDB-lite"/>
    </source>
</evidence>
<dbReference type="Proteomes" id="UP001550044">
    <property type="component" value="Unassembled WGS sequence"/>
</dbReference>
<comment type="caution">
    <text evidence="2">The sequence shown here is derived from an EMBL/GenBank/DDBJ whole genome shotgun (WGS) entry which is preliminary data.</text>
</comment>
<feature type="region of interest" description="Disordered" evidence="1">
    <location>
        <begin position="1"/>
        <end position="23"/>
    </location>
</feature>
<keyword evidence="3" id="KW-1185">Reference proteome</keyword>
<feature type="region of interest" description="Disordered" evidence="1">
    <location>
        <begin position="35"/>
        <end position="57"/>
    </location>
</feature>
<reference evidence="2 3" key="1">
    <citation type="submission" date="2024-06" db="EMBL/GenBank/DDBJ databases">
        <title>The Natural Products Discovery Center: Release of the First 8490 Sequenced Strains for Exploring Actinobacteria Biosynthetic Diversity.</title>
        <authorList>
            <person name="Kalkreuter E."/>
            <person name="Kautsar S.A."/>
            <person name="Yang D."/>
            <person name="Bader C.D."/>
            <person name="Teijaro C.N."/>
            <person name="Fluegel L."/>
            <person name="Davis C.M."/>
            <person name="Simpson J.R."/>
            <person name="Lauterbach L."/>
            <person name="Steele A.D."/>
            <person name="Gui C."/>
            <person name="Meng S."/>
            <person name="Li G."/>
            <person name="Viehrig K."/>
            <person name="Ye F."/>
            <person name="Su P."/>
            <person name="Kiefer A.F."/>
            <person name="Nichols A."/>
            <person name="Cepeda A.J."/>
            <person name="Yan W."/>
            <person name="Fan B."/>
            <person name="Jiang Y."/>
            <person name="Adhikari A."/>
            <person name="Zheng C.-J."/>
            <person name="Schuster L."/>
            <person name="Cowan T.M."/>
            <person name="Smanski M.J."/>
            <person name="Chevrette M.G."/>
            <person name="De Carvalho L.P.S."/>
            <person name="Shen B."/>
        </authorList>
    </citation>
    <scope>NUCLEOTIDE SEQUENCE [LARGE SCALE GENOMIC DNA]</scope>
    <source>
        <strain evidence="2 3">NPDC005137</strain>
    </source>
</reference>